<keyword evidence="5 11" id="KW-0418">Kinase</keyword>
<dbReference type="STRING" id="293.GCA_000988015_01460"/>
<dbReference type="PANTHER" id="PTHR43047">
    <property type="entry name" value="TWO-COMPONENT HISTIDINE PROTEIN KINASE"/>
    <property type="match status" value="1"/>
</dbReference>
<evidence type="ECO:0000256" key="1">
    <source>
        <dbReference type="ARBA" id="ARBA00000085"/>
    </source>
</evidence>
<dbReference type="InterPro" id="IPR003661">
    <property type="entry name" value="HisK_dim/P_dom"/>
</dbReference>
<keyword evidence="4" id="KW-0808">Transferase</keyword>
<dbReference type="Pfam" id="PF00512">
    <property type="entry name" value="HisKA"/>
    <property type="match status" value="1"/>
</dbReference>
<gene>
    <name evidence="11" type="ORF">CD943_02140</name>
</gene>
<evidence type="ECO:0000256" key="5">
    <source>
        <dbReference type="ARBA" id="ARBA00022777"/>
    </source>
</evidence>
<feature type="domain" description="Histidine kinase" evidence="8">
    <location>
        <begin position="161"/>
        <end position="381"/>
    </location>
</feature>
<evidence type="ECO:0000256" key="2">
    <source>
        <dbReference type="ARBA" id="ARBA00012438"/>
    </source>
</evidence>
<dbReference type="FunFam" id="3.30.565.10:FF:000010">
    <property type="entry name" value="Sensor histidine kinase RcsC"/>
    <property type="match status" value="1"/>
</dbReference>
<evidence type="ECO:0000313" key="12">
    <source>
        <dbReference type="Proteomes" id="UP000197024"/>
    </source>
</evidence>
<comment type="catalytic activity">
    <reaction evidence="1">
        <text>ATP + protein L-histidine = ADP + protein N-phospho-L-histidine.</text>
        <dbReference type="EC" id="2.7.13.3"/>
    </reaction>
</comment>
<name>A0A1Z3LUF3_BREDI</name>
<dbReference type="Gene3D" id="3.30.450.20">
    <property type="entry name" value="PAS domain"/>
    <property type="match status" value="1"/>
</dbReference>
<dbReference type="InterPro" id="IPR003594">
    <property type="entry name" value="HATPase_dom"/>
</dbReference>
<sequence>MGHQAPLKGASMTDVDWPRRAGLSAALDEAAIVAITDRAGRILYCNDKFEAVSGYSREELIGQTHRVVNSGVHPRDYFRNLYRTIAGGEVWRGTIQNRTKSGEPYWVDTTIVPNLGSDGRPETYTAIRFEVSDHVRALKALELAQAEARQAAEVRDRFFANISHEVRTPLNAVLGLASALAHTTLTSRQTEMLKLITGAGDALRRVLDDMLDLSKMQAGQFSLSLTPFDLRTDIEAVVEMRRAVAEDKGLTLDVAFAPSAQGQVIGDGVRITQIVSNLVSNAVKFTAEGRVSVRVDVRAEDNREHLIIEVEDTGMGFDAEAARRLFDPFVQADDAISRQFGGTGLGLSICKSLAELMGGEIAAESALGEGSLFRVVLPVERVAAVVAEPAATSVEAAHASDEGAQIRVLAVEDNPANQMVVRCLLEPLGFEIVTADNGLEGVRRFEQEHFDMVLMDMQMPVMDGLDAMRRIRADEARLGAARTPIVMLTANTTEVHHLKAVQAGADHLVSKPVTLDILLQGMEQGAAAAAEWSGEPVLSAA</sequence>
<dbReference type="EMBL" id="CP021995">
    <property type="protein sequence ID" value="ASD25789.1"/>
    <property type="molecule type" value="Genomic_DNA"/>
</dbReference>
<dbReference type="NCBIfam" id="TIGR00229">
    <property type="entry name" value="sensory_box"/>
    <property type="match status" value="1"/>
</dbReference>
<dbReference type="CDD" id="cd17546">
    <property type="entry name" value="REC_hyHK_CKI1_RcsC-like"/>
    <property type="match status" value="1"/>
</dbReference>
<evidence type="ECO:0000256" key="3">
    <source>
        <dbReference type="ARBA" id="ARBA00022553"/>
    </source>
</evidence>
<dbReference type="EC" id="2.7.13.3" evidence="2"/>
<dbReference type="PROSITE" id="PS50112">
    <property type="entry name" value="PAS"/>
    <property type="match status" value="1"/>
</dbReference>
<feature type="domain" description="Response regulatory" evidence="9">
    <location>
        <begin position="407"/>
        <end position="526"/>
    </location>
</feature>
<dbReference type="InterPro" id="IPR036890">
    <property type="entry name" value="HATPase_C_sf"/>
</dbReference>
<dbReference type="InterPro" id="IPR005467">
    <property type="entry name" value="His_kinase_dom"/>
</dbReference>
<dbReference type="InterPro" id="IPR035965">
    <property type="entry name" value="PAS-like_dom_sf"/>
</dbReference>
<reference evidence="11 12" key="2">
    <citation type="submission" date="2017-06" db="EMBL/GenBank/DDBJ databases">
        <authorList>
            <person name="Kim H.J."/>
            <person name="Triplett B.A."/>
        </authorList>
    </citation>
    <scope>NUCLEOTIDE SEQUENCE [LARGE SCALE GENOMIC DNA]</scope>
    <source>
        <strain evidence="11 12">BZC3</strain>
    </source>
</reference>
<dbReference type="CDD" id="cd00082">
    <property type="entry name" value="HisKA"/>
    <property type="match status" value="1"/>
</dbReference>
<dbReference type="Pfam" id="PF13426">
    <property type="entry name" value="PAS_9"/>
    <property type="match status" value="1"/>
</dbReference>
<dbReference type="SUPFAM" id="SSF55785">
    <property type="entry name" value="PYP-like sensor domain (PAS domain)"/>
    <property type="match status" value="1"/>
</dbReference>
<feature type="modified residue" description="4-aspartylphosphate" evidence="7">
    <location>
        <position position="456"/>
    </location>
</feature>
<protein>
    <recommendedName>
        <fullName evidence="2">histidine kinase</fullName>
        <ecNumber evidence="2">2.7.13.3</ecNumber>
    </recommendedName>
</protein>
<dbReference type="Gene3D" id="3.40.50.2300">
    <property type="match status" value="1"/>
</dbReference>
<evidence type="ECO:0000259" key="10">
    <source>
        <dbReference type="PROSITE" id="PS50112"/>
    </source>
</evidence>
<dbReference type="Gene3D" id="1.10.287.130">
    <property type="match status" value="1"/>
</dbReference>
<evidence type="ECO:0000313" key="11">
    <source>
        <dbReference type="EMBL" id="ASD25789.1"/>
    </source>
</evidence>
<evidence type="ECO:0000256" key="6">
    <source>
        <dbReference type="ARBA" id="ARBA00023012"/>
    </source>
</evidence>
<evidence type="ECO:0000259" key="8">
    <source>
        <dbReference type="PROSITE" id="PS50109"/>
    </source>
</evidence>
<evidence type="ECO:0000256" key="4">
    <source>
        <dbReference type="ARBA" id="ARBA00022679"/>
    </source>
</evidence>
<dbReference type="InterPro" id="IPR004358">
    <property type="entry name" value="Sig_transdc_His_kin-like_C"/>
</dbReference>
<reference evidence="11 12" key="1">
    <citation type="submission" date="2017-06" db="EMBL/GenBank/DDBJ databases">
        <title>Biodegradation of gentamicin by bacterial consortia AMQD4 in synthetic medium and raw gentamicin sewage.</title>
        <authorList>
            <person name="Chang H."/>
            <person name="Feng Y."/>
            <person name="Li Z."/>
            <person name="Xue J."/>
            <person name="Cheng D."/>
        </authorList>
    </citation>
    <scope>NUCLEOTIDE SEQUENCE [LARGE SCALE GENOMIC DNA]</scope>
    <source>
        <strain evidence="11 12">BZC3</strain>
    </source>
</reference>
<keyword evidence="3 7" id="KW-0597">Phosphoprotein</keyword>
<evidence type="ECO:0000259" key="9">
    <source>
        <dbReference type="PROSITE" id="PS50110"/>
    </source>
</evidence>
<dbReference type="Proteomes" id="UP000197024">
    <property type="component" value="Chromosome"/>
</dbReference>
<dbReference type="InterPro" id="IPR000014">
    <property type="entry name" value="PAS"/>
</dbReference>
<dbReference type="Pfam" id="PF00072">
    <property type="entry name" value="Response_reg"/>
    <property type="match status" value="1"/>
</dbReference>
<dbReference type="InterPro" id="IPR036097">
    <property type="entry name" value="HisK_dim/P_sf"/>
</dbReference>
<dbReference type="CDD" id="cd16922">
    <property type="entry name" value="HATPase_EvgS-ArcB-TorS-like"/>
    <property type="match status" value="1"/>
</dbReference>
<dbReference type="SUPFAM" id="SSF52172">
    <property type="entry name" value="CheY-like"/>
    <property type="match status" value="1"/>
</dbReference>
<dbReference type="PROSITE" id="PS50110">
    <property type="entry name" value="RESPONSE_REGULATORY"/>
    <property type="match status" value="1"/>
</dbReference>
<keyword evidence="6" id="KW-0902">Two-component regulatory system</keyword>
<dbReference type="SMART" id="SM00387">
    <property type="entry name" value="HATPase_c"/>
    <property type="match status" value="1"/>
</dbReference>
<dbReference type="SMART" id="SM00448">
    <property type="entry name" value="REC"/>
    <property type="match status" value="1"/>
</dbReference>
<accession>A0A1Z3LUF3</accession>
<dbReference type="SMART" id="SM00388">
    <property type="entry name" value="HisKA"/>
    <property type="match status" value="1"/>
</dbReference>
<proteinExistence type="predicted"/>
<dbReference type="PRINTS" id="PR00344">
    <property type="entry name" value="BCTRLSENSOR"/>
</dbReference>
<organism evidence="11 12">
    <name type="scientific">Brevundimonas diminuta</name>
    <name type="common">Pseudomonas diminuta</name>
    <dbReference type="NCBI Taxonomy" id="293"/>
    <lineage>
        <taxon>Bacteria</taxon>
        <taxon>Pseudomonadati</taxon>
        <taxon>Pseudomonadota</taxon>
        <taxon>Alphaproteobacteria</taxon>
        <taxon>Caulobacterales</taxon>
        <taxon>Caulobacteraceae</taxon>
        <taxon>Brevundimonas</taxon>
    </lineage>
</organism>
<dbReference type="AlphaFoldDB" id="A0A1Z3LUF3"/>
<dbReference type="CDD" id="cd00130">
    <property type="entry name" value="PAS"/>
    <property type="match status" value="1"/>
</dbReference>
<dbReference type="SUPFAM" id="SSF55874">
    <property type="entry name" value="ATPase domain of HSP90 chaperone/DNA topoisomerase II/histidine kinase"/>
    <property type="match status" value="1"/>
</dbReference>
<dbReference type="InterPro" id="IPR001789">
    <property type="entry name" value="Sig_transdc_resp-reg_receiver"/>
</dbReference>
<dbReference type="SUPFAM" id="SSF47384">
    <property type="entry name" value="Homodimeric domain of signal transducing histidine kinase"/>
    <property type="match status" value="1"/>
</dbReference>
<dbReference type="Pfam" id="PF02518">
    <property type="entry name" value="HATPase_c"/>
    <property type="match status" value="1"/>
</dbReference>
<feature type="domain" description="PAS" evidence="10">
    <location>
        <begin position="33"/>
        <end position="76"/>
    </location>
</feature>
<dbReference type="GO" id="GO:0000155">
    <property type="term" value="F:phosphorelay sensor kinase activity"/>
    <property type="evidence" value="ECO:0007669"/>
    <property type="project" value="InterPro"/>
</dbReference>
<evidence type="ECO:0000256" key="7">
    <source>
        <dbReference type="PROSITE-ProRule" id="PRU00169"/>
    </source>
</evidence>
<dbReference type="PROSITE" id="PS50109">
    <property type="entry name" value="HIS_KIN"/>
    <property type="match status" value="1"/>
</dbReference>
<dbReference type="Gene3D" id="3.30.565.10">
    <property type="entry name" value="Histidine kinase-like ATPase, C-terminal domain"/>
    <property type="match status" value="1"/>
</dbReference>
<dbReference type="InterPro" id="IPR011006">
    <property type="entry name" value="CheY-like_superfamily"/>
</dbReference>
<dbReference type="SMART" id="SM00091">
    <property type="entry name" value="PAS"/>
    <property type="match status" value="1"/>
</dbReference>